<proteinExistence type="predicted"/>
<keyword evidence="3" id="KW-1185">Reference proteome</keyword>
<accession>A0A4U6U6F4</accession>
<dbReference type="AlphaFoldDB" id="A0A4U6U6F4"/>
<feature type="region of interest" description="Disordered" evidence="1">
    <location>
        <begin position="1"/>
        <end position="24"/>
    </location>
</feature>
<evidence type="ECO:0000313" key="3">
    <source>
        <dbReference type="Proteomes" id="UP000298652"/>
    </source>
</evidence>
<dbReference type="EMBL" id="CM016557">
    <property type="protein sequence ID" value="TKW10602.1"/>
    <property type="molecule type" value="Genomic_DNA"/>
</dbReference>
<dbReference type="Proteomes" id="UP000298652">
    <property type="component" value="Chromosome 6"/>
</dbReference>
<evidence type="ECO:0008006" key="4">
    <source>
        <dbReference type="Google" id="ProtNLM"/>
    </source>
</evidence>
<evidence type="ECO:0000256" key="1">
    <source>
        <dbReference type="SAM" id="MobiDB-lite"/>
    </source>
</evidence>
<name>A0A4U6U6F4_SETVI</name>
<organism evidence="2 3">
    <name type="scientific">Setaria viridis</name>
    <name type="common">Green bristlegrass</name>
    <name type="synonym">Setaria italica subsp. viridis</name>
    <dbReference type="NCBI Taxonomy" id="4556"/>
    <lineage>
        <taxon>Eukaryota</taxon>
        <taxon>Viridiplantae</taxon>
        <taxon>Streptophyta</taxon>
        <taxon>Embryophyta</taxon>
        <taxon>Tracheophyta</taxon>
        <taxon>Spermatophyta</taxon>
        <taxon>Magnoliopsida</taxon>
        <taxon>Liliopsida</taxon>
        <taxon>Poales</taxon>
        <taxon>Poaceae</taxon>
        <taxon>PACMAD clade</taxon>
        <taxon>Panicoideae</taxon>
        <taxon>Panicodae</taxon>
        <taxon>Paniceae</taxon>
        <taxon>Cenchrinae</taxon>
        <taxon>Setaria</taxon>
    </lineage>
</organism>
<protein>
    <recommendedName>
        <fullName evidence="4">F-box domain-containing protein</fullName>
    </recommendedName>
</protein>
<gene>
    <name evidence="2" type="ORF">SEVIR_6G176300v2</name>
</gene>
<dbReference type="PANTHER" id="PTHR35546">
    <property type="entry name" value="F-BOX PROTEIN INTERACTION DOMAIN PROTEIN-RELATED"/>
    <property type="match status" value="1"/>
</dbReference>
<dbReference type="InterPro" id="IPR055290">
    <property type="entry name" value="At3g26010-like"/>
</dbReference>
<evidence type="ECO:0000313" key="2">
    <source>
        <dbReference type="EMBL" id="TKW10602.1"/>
    </source>
</evidence>
<dbReference type="PANTHER" id="PTHR35546:SF105">
    <property type="entry name" value="OS05G0139200 PROTEIN"/>
    <property type="match status" value="1"/>
</dbReference>
<dbReference type="OMA" id="FIDEDVW"/>
<feature type="compositionally biased region" description="Basic residues" evidence="1">
    <location>
        <begin position="1"/>
        <end position="22"/>
    </location>
</feature>
<sequence>MAGCAKKKRVARGSKNKNKKKGGARDVVADLTEDVLVDILSRVPVKSLCLGKSACAGVTSSPTPNTEHRKKLPQTLAGFFYGSCDRNRFPKSARYFISVSGAGDPLIDPALSFLPEYKSIDFVDSCNGLLLCRGWKPTNPVILDYLVCNPATEKWVVVPDSGWCSKATFYEPRIARLGFDPAVSTHFHVFEFIPDHVWHMDDREMDVNDFYRMTYENDFDGRIQVVATYYSKTGVWSFNEDHFKWGGQFAIPMDSKGVFFNGVLHLTTFYGMVLAIDVEGNILRGIPVPMPGEMFTGAFAFLTRSCIALLSEATEQALPLGSLA</sequence>
<reference evidence="2" key="1">
    <citation type="submission" date="2019-03" db="EMBL/GenBank/DDBJ databases">
        <title>WGS assembly of Setaria viridis.</title>
        <authorList>
            <person name="Huang P."/>
            <person name="Jenkins J."/>
            <person name="Grimwood J."/>
            <person name="Barry K."/>
            <person name="Healey A."/>
            <person name="Mamidi S."/>
            <person name="Sreedasyam A."/>
            <person name="Shu S."/>
            <person name="Feldman M."/>
            <person name="Wu J."/>
            <person name="Yu Y."/>
            <person name="Chen C."/>
            <person name="Johnson J."/>
            <person name="Rokhsar D."/>
            <person name="Baxter I."/>
            <person name="Schmutz J."/>
            <person name="Brutnell T."/>
            <person name="Kellogg E."/>
        </authorList>
    </citation>
    <scope>NUCLEOTIDE SEQUENCE [LARGE SCALE GENOMIC DNA]</scope>
</reference>
<dbReference type="Gramene" id="TKW10602">
    <property type="protein sequence ID" value="TKW10602"/>
    <property type="gene ID" value="SEVIR_6G176300v2"/>
</dbReference>